<proteinExistence type="predicted"/>
<dbReference type="EMBL" id="JAPDRQ010000002">
    <property type="protein sequence ID" value="KAJ9664543.1"/>
    <property type="molecule type" value="Genomic_DNA"/>
</dbReference>
<accession>A0ACC3AKL3</accession>
<comment type="caution">
    <text evidence="1">The sequence shown here is derived from an EMBL/GenBank/DDBJ whole genome shotgun (WGS) entry which is preliminary data.</text>
</comment>
<dbReference type="Proteomes" id="UP001172386">
    <property type="component" value="Unassembled WGS sequence"/>
</dbReference>
<evidence type="ECO:0000313" key="2">
    <source>
        <dbReference type="Proteomes" id="UP001172386"/>
    </source>
</evidence>
<evidence type="ECO:0000313" key="1">
    <source>
        <dbReference type="EMBL" id="KAJ9664543.1"/>
    </source>
</evidence>
<keyword evidence="2" id="KW-1185">Reference proteome</keyword>
<reference evidence="1" key="1">
    <citation type="submission" date="2022-10" db="EMBL/GenBank/DDBJ databases">
        <title>Culturing micro-colonial fungi from biological soil crusts in the Mojave desert and describing Neophaeococcomyces mojavensis, and introducing the new genera and species Taxawa tesnikishii.</title>
        <authorList>
            <person name="Kurbessoian T."/>
            <person name="Stajich J.E."/>
        </authorList>
    </citation>
    <scope>NUCLEOTIDE SEQUENCE</scope>
    <source>
        <strain evidence="1">JES_112</strain>
    </source>
</reference>
<name>A0ACC3AKL3_9EURO</name>
<organism evidence="1 2">
    <name type="scientific">Neophaeococcomyces mojaviensis</name>
    <dbReference type="NCBI Taxonomy" id="3383035"/>
    <lineage>
        <taxon>Eukaryota</taxon>
        <taxon>Fungi</taxon>
        <taxon>Dikarya</taxon>
        <taxon>Ascomycota</taxon>
        <taxon>Pezizomycotina</taxon>
        <taxon>Eurotiomycetes</taxon>
        <taxon>Chaetothyriomycetidae</taxon>
        <taxon>Chaetothyriales</taxon>
        <taxon>Chaetothyriales incertae sedis</taxon>
        <taxon>Neophaeococcomyces</taxon>
    </lineage>
</organism>
<gene>
    <name evidence="1" type="primary">FOL1</name>
    <name evidence="1" type="ORF">H2198_000194</name>
</gene>
<protein>
    <submittedName>
        <fullName evidence="1">Trifunctional dihydropteroate synthetase</fullName>
    </submittedName>
</protein>
<sequence>MVLNPSRPNDDDVVDSETMPTLAHGSSLLMDAETNGMHRAVIAVGSNLGDRIAHIENALDRMRSNGLKILKLSRLYETQPMYYEEQDTFLNGAVLIETELEPIALLDTLQNIENELGRIRDIEKGPRTLDLDIVLYDKEQINHERLKVPHPLFLEREFVLRPLADVIPDHTLQGTFGRRIRGFWTTPLKGTLAIQAALDAIPKSTPMRPITYLSPSLPFVQAMNPERKTHIMSILNITPDSFSDGGALSPDNLSTITNTVKSHISSGATILDIGGQSTRPHAELLSPDEELARILPILRHIKHNIPEARNVAISIDTFHAGVVRACADEDLFDIVNDVSAGTMDPEMLRTVAQVRKTIILMHMRGTPATMNKLTSYPDGLLSTVRTELAARVESALDAGVPPWRIMLDPGIGFAKTMDQNLLLLKAGVKPLRLREKALQKLPWVVGTSRKGFIGKITGVKEANERAWGTAACVTAAIAGGADVVRVHDVAEMSGVVKMADSIWRKWFKDEGAPRDDPENE</sequence>